<dbReference type="InterPro" id="IPR038109">
    <property type="entry name" value="DNA_bind_recomb_sf"/>
</dbReference>
<protein>
    <recommendedName>
        <fullName evidence="6">Recombinase domain-containing protein</fullName>
    </recommendedName>
</protein>
<dbReference type="PROSITE" id="PS51736">
    <property type="entry name" value="RECOMBINASES_3"/>
    <property type="match status" value="1"/>
</dbReference>
<dbReference type="Gene3D" id="3.90.1750.20">
    <property type="entry name" value="Putative Large Serine Recombinase, Chain B, Domain 2"/>
    <property type="match status" value="1"/>
</dbReference>
<evidence type="ECO:0000259" key="2">
    <source>
        <dbReference type="PROSITE" id="PS51736"/>
    </source>
</evidence>
<reference evidence="4 5" key="1">
    <citation type="journal article" date="2016" name="Nat. Commun.">
        <title>Thousands of microbial genomes shed light on interconnected biogeochemical processes in an aquifer system.</title>
        <authorList>
            <person name="Anantharaman K."/>
            <person name="Brown C.T."/>
            <person name="Hug L.A."/>
            <person name="Sharon I."/>
            <person name="Castelle C.J."/>
            <person name="Probst A.J."/>
            <person name="Thomas B.C."/>
            <person name="Singh A."/>
            <person name="Wilkins M.J."/>
            <person name="Karaoz U."/>
            <person name="Brodie E.L."/>
            <person name="Williams K.H."/>
            <person name="Hubbard S.S."/>
            <person name="Banfield J.F."/>
        </authorList>
    </citation>
    <scope>NUCLEOTIDE SEQUENCE [LARGE SCALE GENOMIC DNA]</scope>
</reference>
<dbReference type="InterPro" id="IPR050639">
    <property type="entry name" value="SSR_resolvase"/>
</dbReference>
<dbReference type="AlphaFoldDB" id="A0A1F4V3N7"/>
<evidence type="ECO:0000313" key="4">
    <source>
        <dbReference type="EMBL" id="OGC51769.1"/>
    </source>
</evidence>
<dbReference type="InterPro" id="IPR006119">
    <property type="entry name" value="Resolv_N"/>
</dbReference>
<dbReference type="Pfam" id="PF13408">
    <property type="entry name" value="Zn_ribbon_recom"/>
    <property type="match status" value="1"/>
</dbReference>
<dbReference type="Pfam" id="PF00239">
    <property type="entry name" value="Resolvase"/>
    <property type="match status" value="1"/>
</dbReference>
<dbReference type="GO" id="GO:0003677">
    <property type="term" value="F:DNA binding"/>
    <property type="evidence" value="ECO:0007669"/>
    <property type="project" value="InterPro"/>
</dbReference>
<dbReference type="InterPro" id="IPR011109">
    <property type="entry name" value="DNA_bind_recombinase_dom"/>
</dbReference>
<accession>A0A1F4V3N7</accession>
<dbReference type="CDD" id="cd00338">
    <property type="entry name" value="Ser_Recombinase"/>
    <property type="match status" value="1"/>
</dbReference>
<dbReference type="PANTHER" id="PTHR30461">
    <property type="entry name" value="DNA-INVERTASE FROM LAMBDOID PROPHAGE"/>
    <property type="match status" value="1"/>
</dbReference>
<comment type="caution">
    <text evidence="4">The sequence shown here is derived from an EMBL/GenBank/DDBJ whole genome shotgun (WGS) entry which is preliminary data.</text>
</comment>
<dbReference type="GO" id="GO:0000150">
    <property type="term" value="F:DNA strand exchange activity"/>
    <property type="evidence" value="ECO:0007669"/>
    <property type="project" value="InterPro"/>
</dbReference>
<gene>
    <name evidence="4" type="ORF">A2982_00610</name>
</gene>
<name>A0A1F4V3N7_UNCKA</name>
<dbReference type="Gene3D" id="3.40.50.1390">
    <property type="entry name" value="Resolvase, N-terminal catalytic domain"/>
    <property type="match status" value="1"/>
</dbReference>
<keyword evidence="1" id="KW-0175">Coiled coil</keyword>
<feature type="domain" description="Resolvase/invertase-type recombinase catalytic" evidence="2">
    <location>
        <begin position="2"/>
        <end position="153"/>
    </location>
</feature>
<sequence length="496" mass="59250">MKAVILARVSTLRQEKEGLSLQDIQLPMLREYAKEKGFNKTIEYVFSESADYKIRRKFKEMLDFVKANDDVKAIIAYRVDRITRNYRDAVAIDELRLDYDKEIHFVYDRLVIDKNSVGRDITDWDTKVYLAKQYLNRLKEDSKITAQRKLENGEWPGKAPFGYRNVDIDKNKKWIEIEQPEAEIVKKIFEWYSTKSYSMLEIRNKLVEIFNLKCTKSKVDQILRNPFYHGTMLYDGQLYPHKYDRIVSKELFDAVQEVKAGHNKKKFKYAGLPYLYRGLIRCSVCGCMITPEKKKGQYVYYHCTQYQGKHDAKWLNENTLTQRFLDIFGQIKLPQEAVDEITKSLKESHEDKKHFQKDLHERYQTEYQKYETRIERMYEDMLDRSITNSFYEKKRKEYRTKQESLERKMSNTREADETYYINANYVLNLASRARELFESSEPEQKRVLINTALQNLSLDDENLHYDWIKSFDTIAESVNSSSWLYIAEDVRKCYVG</sequence>
<dbReference type="Proteomes" id="UP000178771">
    <property type="component" value="Unassembled WGS sequence"/>
</dbReference>
<proteinExistence type="predicted"/>
<dbReference type="SMART" id="SM00857">
    <property type="entry name" value="Resolvase"/>
    <property type="match status" value="1"/>
</dbReference>
<dbReference type="InterPro" id="IPR025827">
    <property type="entry name" value="Zn_ribbon_recom_dom"/>
</dbReference>
<dbReference type="EMBL" id="MEVH01000014">
    <property type="protein sequence ID" value="OGC51769.1"/>
    <property type="molecule type" value="Genomic_DNA"/>
</dbReference>
<evidence type="ECO:0000313" key="5">
    <source>
        <dbReference type="Proteomes" id="UP000178771"/>
    </source>
</evidence>
<dbReference type="Pfam" id="PF07508">
    <property type="entry name" value="Recombinase"/>
    <property type="match status" value="1"/>
</dbReference>
<dbReference type="SUPFAM" id="SSF53041">
    <property type="entry name" value="Resolvase-like"/>
    <property type="match status" value="1"/>
</dbReference>
<evidence type="ECO:0000256" key="1">
    <source>
        <dbReference type="SAM" id="Coils"/>
    </source>
</evidence>
<feature type="domain" description="Recombinase" evidence="3">
    <location>
        <begin position="160"/>
        <end position="265"/>
    </location>
</feature>
<organism evidence="4 5">
    <name type="scientific">candidate division WWE3 bacterium RIFCSPLOWO2_01_FULL_39_13</name>
    <dbReference type="NCBI Taxonomy" id="1802624"/>
    <lineage>
        <taxon>Bacteria</taxon>
        <taxon>Katanobacteria</taxon>
    </lineage>
</organism>
<dbReference type="PROSITE" id="PS51737">
    <property type="entry name" value="RECOMBINASE_DNA_BIND"/>
    <property type="match status" value="1"/>
</dbReference>
<dbReference type="PANTHER" id="PTHR30461:SF23">
    <property type="entry name" value="DNA RECOMBINASE-RELATED"/>
    <property type="match status" value="1"/>
</dbReference>
<dbReference type="InterPro" id="IPR036162">
    <property type="entry name" value="Resolvase-like_N_sf"/>
</dbReference>
<evidence type="ECO:0000259" key="3">
    <source>
        <dbReference type="PROSITE" id="PS51737"/>
    </source>
</evidence>
<feature type="coiled-coil region" evidence="1">
    <location>
        <begin position="360"/>
        <end position="415"/>
    </location>
</feature>
<evidence type="ECO:0008006" key="6">
    <source>
        <dbReference type="Google" id="ProtNLM"/>
    </source>
</evidence>